<feature type="domain" description="LITAF" evidence="9">
    <location>
        <begin position="32"/>
        <end position="118"/>
    </location>
</feature>
<dbReference type="Pfam" id="PF10601">
    <property type="entry name" value="zf-LITAF-like"/>
    <property type="match status" value="1"/>
</dbReference>
<feature type="transmembrane region" description="Helical" evidence="8">
    <location>
        <begin position="74"/>
        <end position="94"/>
    </location>
</feature>
<evidence type="ECO:0000256" key="2">
    <source>
        <dbReference type="ARBA" id="ARBA00004481"/>
    </source>
</evidence>
<name>A0ABN7RNT2_OIKDI</name>
<evidence type="ECO:0000313" key="11">
    <source>
        <dbReference type="Proteomes" id="UP001158576"/>
    </source>
</evidence>
<keyword evidence="6" id="KW-0862">Zinc</keyword>
<evidence type="ECO:0000256" key="7">
    <source>
        <dbReference type="ARBA" id="ARBA00023136"/>
    </source>
</evidence>
<evidence type="ECO:0000256" key="8">
    <source>
        <dbReference type="SAM" id="Phobius"/>
    </source>
</evidence>
<dbReference type="PROSITE" id="PS51837">
    <property type="entry name" value="LITAF"/>
    <property type="match status" value="1"/>
</dbReference>
<dbReference type="EMBL" id="OU015568">
    <property type="protein sequence ID" value="CAG5081539.1"/>
    <property type="molecule type" value="Genomic_DNA"/>
</dbReference>
<gene>
    <name evidence="10" type="ORF">OKIOD_LOCUS1461</name>
</gene>
<dbReference type="SMART" id="SM00714">
    <property type="entry name" value="LITAF"/>
    <property type="match status" value="1"/>
</dbReference>
<reference evidence="10 11" key="1">
    <citation type="submission" date="2021-04" db="EMBL/GenBank/DDBJ databases">
        <authorList>
            <person name="Bliznina A."/>
        </authorList>
    </citation>
    <scope>NUCLEOTIDE SEQUENCE [LARGE SCALE GENOMIC DNA]</scope>
</reference>
<evidence type="ECO:0000256" key="1">
    <source>
        <dbReference type="ARBA" id="ARBA00004414"/>
    </source>
</evidence>
<keyword evidence="8" id="KW-0812">Transmembrane</keyword>
<dbReference type="InterPro" id="IPR037519">
    <property type="entry name" value="LITAF_fam"/>
</dbReference>
<evidence type="ECO:0000259" key="9">
    <source>
        <dbReference type="PROSITE" id="PS51837"/>
    </source>
</evidence>
<dbReference type="Proteomes" id="UP001158576">
    <property type="component" value="Chromosome PAR"/>
</dbReference>
<keyword evidence="7 8" id="KW-0472">Membrane</keyword>
<evidence type="ECO:0000256" key="6">
    <source>
        <dbReference type="ARBA" id="ARBA00022833"/>
    </source>
</evidence>
<accession>A0ABN7RNT2</accession>
<protein>
    <submittedName>
        <fullName evidence="10">Oidioi.mRNA.OKI2018_I69.PAR.g9903.t1.cds</fullName>
    </submittedName>
</protein>
<evidence type="ECO:0000256" key="3">
    <source>
        <dbReference type="ARBA" id="ARBA00004630"/>
    </source>
</evidence>
<evidence type="ECO:0000256" key="5">
    <source>
        <dbReference type="ARBA" id="ARBA00022723"/>
    </source>
</evidence>
<organism evidence="10 11">
    <name type="scientific">Oikopleura dioica</name>
    <name type="common">Tunicate</name>
    <dbReference type="NCBI Taxonomy" id="34765"/>
    <lineage>
        <taxon>Eukaryota</taxon>
        <taxon>Metazoa</taxon>
        <taxon>Chordata</taxon>
        <taxon>Tunicata</taxon>
        <taxon>Appendicularia</taxon>
        <taxon>Copelata</taxon>
        <taxon>Oikopleuridae</taxon>
        <taxon>Oikopleura</taxon>
    </lineage>
</organism>
<evidence type="ECO:0000256" key="4">
    <source>
        <dbReference type="ARBA" id="ARBA00005975"/>
    </source>
</evidence>
<keyword evidence="11" id="KW-1185">Reference proteome</keyword>
<keyword evidence="8" id="KW-1133">Transmembrane helix</keyword>
<dbReference type="PANTHER" id="PTHR23292:SF6">
    <property type="entry name" value="FI16602P1-RELATED"/>
    <property type="match status" value="1"/>
</dbReference>
<proteinExistence type="inferred from homology"/>
<comment type="similarity">
    <text evidence="4">Belongs to the CDIP1/LITAF family.</text>
</comment>
<dbReference type="PANTHER" id="PTHR23292">
    <property type="entry name" value="LIPOPOLYSACCHARIDE-INDUCED TUMOR NECROSIS FACTOR-ALPHA FACTOR"/>
    <property type="match status" value="1"/>
</dbReference>
<dbReference type="InterPro" id="IPR006629">
    <property type="entry name" value="LITAF"/>
</dbReference>
<comment type="subcellular location">
    <subcellularLocation>
        <location evidence="2">Endosome membrane</location>
        <topology evidence="2">Peripheral membrane protein</topology>
    </subcellularLocation>
    <subcellularLocation>
        <location evidence="1">Late endosome membrane</location>
    </subcellularLocation>
    <subcellularLocation>
        <location evidence="3">Lysosome membrane</location>
        <topology evidence="3">Peripheral membrane protein</topology>
        <orientation evidence="3">Cytoplasmic side</orientation>
    </subcellularLocation>
</comment>
<evidence type="ECO:0000313" key="10">
    <source>
        <dbReference type="EMBL" id="CAG5081539.1"/>
    </source>
</evidence>
<sequence length="118" mass="12830">MAQNPAYDSTFDTGKDHLNNDTMIKLKFLVSSQPVQKPPTDPRTLGRESTICICRSCGHEGMSTVKKVSGSRNLMGALGCVCIGCWLGCCLIPYNMDSLKDTMHSCASCKKLIGVCKH</sequence>
<keyword evidence="5" id="KW-0479">Metal-binding</keyword>